<dbReference type="EMBL" id="DXDD01000108">
    <property type="protein sequence ID" value="HIY60785.1"/>
    <property type="molecule type" value="Genomic_DNA"/>
</dbReference>
<sequence length="153" mass="17236">MKVYIQIKSAGNRSAARRAENPFAPKTPDRLARVPYELPDSVSTLRELIAALVRIEVGRYNEKGADRQLIPFLTGEEIREQAETGRVGFGRIWSKKKAEEAEAVRNACQCAEDGLVRIFQNDTEIAGLDSPVRLREGDCLTFIRLTFLSGRLW</sequence>
<gene>
    <name evidence="1" type="ORF">H9831_08920</name>
</gene>
<organism evidence="1 2">
    <name type="scientific">Candidatus Eisenbergiella pullistercoris</name>
    <dbReference type="NCBI Taxonomy" id="2838555"/>
    <lineage>
        <taxon>Bacteria</taxon>
        <taxon>Bacillati</taxon>
        <taxon>Bacillota</taxon>
        <taxon>Clostridia</taxon>
        <taxon>Lachnospirales</taxon>
        <taxon>Lachnospiraceae</taxon>
        <taxon>Eisenbergiella</taxon>
    </lineage>
</organism>
<proteinExistence type="predicted"/>
<name>A0A9D1YPM2_9FIRM</name>
<accession>A0A9D1YPM2</accession>
<evidence type="ECO:0000313" key="2">
    <source>
        <dbReference type="Proteomes" id="UP000824007"/>
    </source>
</evidence>
<evidence type="ECO:0000313" key="1">
    <source>
        <dbReference type="EMBL" id="HIY60785.1"/>
    </source>
</evidence>
<reference evidence="1" key="1">
    <citation type="journal article" date="2021" name="PeerJ">
        <title>Extensive microbial diversity within the chicken gut microbiome revealed by metagenomics and culture.</title>
        <authorList>
            <person name="Gilroy R."/>
            <person name="Ravi A."/>
            <person name="Getino M."/>
            <person name="Pursley I."/>
            <person name="Horton D.L."/>
            <person name="Alikhan N.F."/>
            <person name="Baker D."/>
            <person name="Gharbi K."/>
            <person name="Hall N."/>
            <person name="Watson M."/>
            <person name="Adriaenssens E.M."/>
            <person name="Foster-Nyarko E."/>
            <person name="Jarju S."/>
            <person name="Secka A."/>
            <person name="Antonio M."/>
            <person name="Oren A."/>
            <person name="Chaudhuri R.R."/>
            <person name="La Ragione R."/>
            <person name="Hildebrand F."/>
            <person name="Pallen M.J."/>
        </authorList>
    </citation>
    <scope>NUCLEOTIDE SEQUENCE</scope>
    <source>
        <strain evidence="1">ChiSxjej3B15-24422</strain>
    </source>
</reference>
<reference evidence="1" key="2">
    <citation type="submission" date="2021-04" db="EMBL/GenBank/DDBJ databases">
        <authorList>
            <person name="Gilroy R."/>
        </authorList>
    </citation>
    <scope>NUCLEOTIDE SEQUENCE</scope>
    <source>
        <strain evidence="1">ChiSxjej3B15-24422</strain>
    </source>
</reference>
<protein>
    <submittedName>
        <fullName evidence="1">Uncharacterized protein</fullName>
    </submittedName>
</protein>
<dbReference type="AlphaFoldDB" id="A0A9D1YPM2"/>
<dbReference type="Proteomes" id="UP000824007">
    <property type="component" value="Unassembled WGS sequence"/>
</dbReference>
<comment type="caution">
    <text evidence="1">The sequence shown here is derived from an EMBL/GenBank/DDBJ whole genome shotgun (WGS) entry which is preliminary data.</text>
</comment>